<dbReference type="GO" id="GO:0004312">
    <property type="term" value="F:fatty acid synthase activity"/>
    <property type="evidence" value="ECO:0007669"/>
    <property type="project" value="TreeGrafter"/>
</dbReference>
<proteinExistence type="predicted"/>
<dbReference type="InterPro" id="IPR014043">
    <property type="entry name" value="Acyl_transferase_dom"/>
</dbReference>
<dbReference type="GO" id="GO:0006633">
    <property type="term" value="P:fatty acid biosynthetic process"/>
    <property type="evidence" value="ECO:0007669"/>
    <property type="project" value="TreeGrafter"/>
</dbReference>
<dbReference type="AlphaFoldDB" id="A0A090WYQ1"/>
<dbReference type="GO" id="GO:0071770">
    <property type="term" value="P:DIM/DIP cell wall layer assembly"/>
    <property type="evidence" value="ECO:0007669"/>
    <property type="project" value="TreeGrafter"/>
</dbReference>
<evidence type="ECO:0000313" key="4">
    <source>
        <dbReference type="EMBL" id="GAL82260.1"/>
    </source>
</evidence>
<dbReference type="GO" id="GO:0005737">
    <property type="term" value="C:cytoplasm"/>
    <property type="evidence" value="ECO:0007669"/>
    <property type="project" value="TreeGrafter"/>
</dbReference>
<dbReference type="GO" id="GO:0005886">
    <property type="term" value="C:plasma membrane"/>
    <property type="evidence" value="ECO:0007669"/>
    <property type="project" value="TreeGrafter"/>
</dbReference>
<protein>
    <submittedName>
        <fullName evidence="4">Malonyl CoA-acyl carrier protein transacylase</fullName>
        <ecNumber evidence="4">2.3.1.39</ecNumber>
    </submittedName>
</protein>
<dbReference type="EMBL" id="BBNU01000024">
    <property type="protein sequence ID" value="GAL82260.1"/>
    <property type="molecule type" value="Genomic_DNA"/>
</dbReference>
<dbReference type="PANTHER" id="PTHR43775">
    <property type="entry name" value="FATTY ACID SYNTHASE"/>
    <property type="match status" value="1"/>
</dbReference>
<reference evidence="4 5" key="1">
    <citation type="journal article" date="2014" name="Genome Announc.">
        <title>Draft Genome Sequences of Marine Flavobacterium Algibacter lectus Strains SS8 and NR4.</title>
        <authorList>
            <person name="Takatani N."/>
            <person name="Nakanishi M."/>
            <person name="Meirelles P."/>
            <person name="Mino S."/>
            <person name="Suda W."/>
            <person name="Oshima K."/>
            <person name="Hattori M."/>
            <person name="Ohkuma M."/>
            <person name="Hosokawa M."/>
            <person name="Miyashita K."/>
            <person name="Thompson F.L."/>
            <person name="Niwa A."/>
            <person name="Sawabe T."/>
            <person name="Sawabe T."/>
        </authorList>
    </citation>
    <scope>NUCLEOTIDE SEQUENCE [LARGE SCALE GENOMIC DNA]</scope>
    <source>
        <strain evidence="5">JCM19274</strain>
    </source>
</reference>
<name>A0A090WYQ1_9FLAO</name>
<keyword evidence="1" id="KW-0596">Phosphopantetheine</keyword>
<dbReference type="Proteomes" id="UP000029643">
    <property type="component" value="Unassembled WGS sequence"/>
</dbReference>
<accession>A0A090WYQ1</accession>
<evidence type="ECO:0000313" key="5">
    <source>
        <dbReference type="Proteomes" id="UP000029643"/>
    </source>
</evidence>
<keyword evidence="4" id="KW-0808">Transferase</keyword>
<gene>
    <name evidence="4" type="ORF">JCM19274_1574</name>
</gene>
<comment type="caution">
    <text evidence="4">The sequence shown here is derived from an EMBL/GenBank/DDBJ whole genome shotgun (WGS) entry which is preliminary data.</text>
</comment>
<evidence type="ECO:0000256" key="2">
    <source>
        <dbReference type="ARBA" id="ARBA00022553"/>
    </source>
</evidence>
<evidence type="ECO:0000259" key="3">
    <source>
        <dbReference type="Pfam" id="PF00698"/>
    </source>
</evidence>
<dbReference type="EC" id="2.3.1.39" evidence="4"/>
<keyword evidence="4" id="KW-0012">Acyltransferase</keyword>
<dbReference type="PANTHER" id="PTHR43775:SF37">
    <property type="entry name" value="SI:DKEY-61P9.11"/>
    <property type="match status" value="1"/>
</dbReference>
<sequence>MRGKLVSELPGGSMLSVRSNIELIKNIIPETLSIAAINSDRLIVVSGPDKEIESFSKVLDVENIANKLLLTSHAFHSTMMNPVLEIFEAEVKKNNIKCTSITYSIHSNWRLVN</sequence>
<dbReference type="InterPro" id="IPR016035">
    <property type="entry name" value="Acyl_Trfase/lysoPLipase"/>
</dbReference>
<dbReference type="Pfam" id="PF00698">
    <property type="entry name" value="Acyl_transf_1"/>
    <property type="match status" value="1"/>
</dbReference>
<keyword evidence="2" id="KW-0597">Phosphoprotein</keyword>
<dbReference type="GO" id="GO:0004314">
    <property type="term" value="F:[acyl-carrier-protein] S-malonyltransferase activity"/>
    <property type="evidence" value="ECO:0007669"/>
    <property type="project" value="UniProtKB-EC"/>
</dbReference>
<dbReference type="InterPro" id="IPR001227">
    <property type="entry name" value="Ac_transferase_dom_sf"/>
</dbReference>
<feature type="domain" description="Malonyl-CoA:ACP transacylase (MAT)" evidence="3">
    <location>
        <begin position="2"/>
        <end position="101"/>
    </location>
</feature>
<dbReference type="InterPro" id="IPR050091">
    <property type="entry name" value="PKS_NRPS_Biosynth_Enz"/>
</dbReference>
<dbReference type="SUPFAM" id="SSF55048">
    <property type="entry name" value="Probable ACP-binding domain of malonyl-CoA ACP transacylase"/>
    <property type="match status" value="1"/>
</dbReference>
<dbReference type="InterPro" id="IPR016036">
    <property type="entry name" value="Malonyl_transacylase_ACP-bd"/>
</dbReference>
<dbReference type="SUPFAM" id="SSF52151">
    <property type="entry name" value="FabD/lysophospholipase-like"/>
    <property type="match status" value="1"/>
</dbReference>
<dbReference type="Gene3D" id="3.40.366.10">
    <property type="entry name" value="Malonyl-Coenzyme A Acyl Carrier Protein, domain 2"/>
    <property type="match status" value="1"/>
</dbReference>
<organism evidence="4 5">
    <name type="scientific">Algibacter lectus</name>
    <dbReference type="NCBI Taxonomy" id="221126"/>
    <lineage>
        <taxon>Bacteria</taxon>
        <taxon>Pseudomonadati</taxon>
        <taxon>Bacteroidota</taxon>
        <taxon>Flavobacteriia</taxon>
        <taxon>Flavobacteriales</taxon>
        <taxon>Flavobacteriaceae</taxon>
        <taxon>Algibacter</taxon>
    </lineage>
</organism>
<evidence type="ECO:0000256" key="1">
    <source>
        <dbReference type="ARBA" id="ARBA00022450"/>
    </source>
</evidence>